<reference evidence="3" key="2">
    <citation type="journal article" date="2010" name="Genome Res.">
        <title>Population genomic sequencing of Coccidioides fungi reveals recent hybridization and transposon control.</title>
        <authorList>
            <person name="Neafsey D.E."/>
            <person name="Barker B.M."/>
            <person name="Sharpton T.J."/>
            <person name="Stajich J.E."/>
            <person name="Park D.J."/>
            <person name="Whiston E."/>
            <person name="Hung C.-Y."/>
            <person name="McMahan C."/>
            <person name="White J."/>
            <person name="Sykes S."/>
            <person name="Heiman D."/>
            <person name="Young S."/>
            <person name="Zeng Q."/>
            <person name="Abouelleil A."/>
            <person name="Aftuck L."/>
            <person name="Bessette D."/>
            <person name="Brown A."/>
            <person name="FitzGerald M."/>
            <person name="Lui A."/>
            <person name="Macdonald J.P."/>
            <person name="Priest M."/>
            <person name="Orbach M.J."/>
            <person name="Galgiani J.N."/>
            <person name="Kirkland T.N."/>
            <person name="Cole G.T."/>
            <person name="Birren B.W."/>
            <person name="Henn M.R."/>
            <person name="Taylor J.W."/>
            <person name="Rounsley S.D."/>
        </authorList>
    </citation>
    <scope>GENOME REANNOTATION</scope>
    <source>
        <strain evidence="3">RS</strain>
    </source>
</reference>
<feature type="compositionally biased region" description="Basic and acidic residues" evidence="1">
    <location>
        <begin position="1"/>
        <end position="12"/>
    </location>
</feature>
<sequence length="160" mass="18716">MAAGDRHREFGSRGDCTLMKPHQGHQEHHHKKLGVSLRSSQYLDKFYDILWLIELLHSNNIAFSPSTPFVNATHIHAKRACDVTSIENSTTHESRPLQQGDVHYFRWEIEKEFAAFASVLEENNDEMEDKEFILRIIKMDPRDKPRAKELLEDEWFNGVE</sequence>
<dbReference type="VEuPathDB" id="FungiDB:CIMG_12730"/>
<dbReference type="RefSeq" id="XP_004445723.1">
    <property type="nucleotide sequence ID" value="XM_004445666.1"/>
</dbReference>
<evidence type="ECO:0000313" key="2">
    <source>
        <dbReference type="EMBL" id="KJF60084.1"/>
    </source>
</evidence>
<dbReference type="EMBL" id="GG704911">
    <property type="protein sequence ID" value="KJF60084.1"/>
    <property type="molecule type" value="Genomic_DNA"/>
</dbReference>
<dbReference type="STRING" id="246410.A0A0D8JSG5"/>
<name>A0A0D8JSG5_COCIM</name>
<dbReference type="InParanoid" id="A0A0D8JSG5"/>
<dbReference type="Proteomes" id="UP000001261">
    <property type="component" value="Unassembled WGS sequence"/>
</dbReference>
<organism evidence="2 3">
    <name type="scientific">Coccidioides immitis (strain RS)</name>
    <name type="common">Valley fever fungus</name>
    <dbReference type="NCBI Taxonomy" id="246410"/>
    <lineage>
        <taxon>Eukaryota</taxon>
        <taxon>Fungi</taxon>
        <taxon>Dikarya</taxon>
        <taxon>Ascomycota</taxon>
        <taxon>Pezizomycotina</taxon>
        <taxon>Eurotiomycetes</taxon>
        <taxon>Eurotiomycetidae</taxon>
        <taxon>Onygenales</taxon>
        <taxon>Onygenaceae</taxon>
        <taxon>Coccidioides</taxon>
    </lineage>
</organism>
<feature type="region of interest" description="Disordered" evidence="1">
    <location>
        <begin position="1"/>
        <end position="32"/>
    </location>
</feature>
<accession>A0A0D8JSG5</accession>
<protein>
    <submittedName>
        <fullName evidence="2">Uncharacterized protein</fullName>
    </submittedName>
</protein>
<proteinExistence type="predicted"/>
<evidence type="ECO:0000256" key="1">
    <source>
        <dbReference type="SAM" id="MobiDB-lite"/>
    </source>
</evidence>
<reference evidence="3" key="1">
    <citation type="journal article" date="2009" name="Genome Res.">
        <title>Comparative genomic analyses of the human fungal pathogens Coccidioides and their relatives.</title>
        <authorList>
            <person name="Sharpton T.J."/>
            <person name="Stajich J.E."/>
            <person name="Rounsley S.D."/>
            <person name="Gardner M.J."/>
            <person name="Wortman J.R."/>
            <person name="Jordar V.S."/>
            <person name="Maiti R."/>
            <person name="Kodira C.D."/>
            <person name="Neafsey D.E."/>
            <person name="Zeng Q."/>
            <person name="Hung C.-Y."/>
            <person name="McMahan C."/>
            <person name="Muszewska A."/>
            <person name="Grynberg M."/>
            <person name="Mandel M.A."/>
            <person name="Kellner E.M."/>
            <person name="Barker B.M."/>
            <person name="Galgiani J.N."/>
            <person name="Orbach M.J."/>
            <person name="Kirkland T.N."/>
            <person name="Cole G.T."/>
            <person name="Henn M.R."/>
            <person name="Birren B.W."/>
            <person name="Taylor J.W."/>
        </authorList>
    </citation>
    <scope>NUCLEOTIDE SEQUENCE [LARGE SCALE GENOMIC DNA]</scope>
    <source>
        <strain evidence="3">RS</strain>
    </source>
</reference>
<dbReference type="KEGG" id="cim:CIMG_12730"/>
<dbReference type="GeneID" id="24164357"/>
<keyword evidence="3" id="KW-1185">Reference proteome</keyword>
<gene>
    <name evidence="2" type="ORF">CIMG_12730</name>
</gene>
<evidence type="ECO:0000313" key="3">
    <source>
        <dbReference type="Proteomes" id="UP000001261"/>
    </source>
</evidence>
<dbReference type="AlphaFoldDB" id="A0A0D8JSG5"/>